<dbReference type="GO" id="GO:0000724">
    <property type="term" value="P:double-strand break repair via homologous recombination"/>
    <property type="evidence" value="ECO:0007669"/>
    <property type="project" value="EnsemblPlants"/>
</dbReference>
<evidence type="ECO:0000256" key="12">
    <source>
        <dbReference type="ARBA" id="ARBA00077035"/>
    </source>
</evidence>
<keyword evidence="4" id="KW-0677">Repeat</keyword>
<evidence type="ECO:0000313" key="17">
    <source>
        <dbReference type="EMBL" id="WOG82134.1"/>
    </source>
</evidence>
<keyword evidence="10" id="KW-0234">DNA repair</keyword>
<dbReference type="EMBL" id="CP093343">
    <property type="protein sequence ID" value="WOG82134.1"/>
    <property type="molecule type" value="Genomic_DNA"/>
</dbReference>
<dbReference type="PANTHER" id="PTHR15271:SF4">
    <property type="entry name" value="CHROMATIN ASSEMBLY FACTOR 1 SUBUNIT B"/>
    <property type="match status" value="1"/>
</dbReference>
<dbReference type="PROSITE" id="PS50082">
    <property type="entry name" value="WD_REPEATS_2"/>
    <property type="match status" value="3"/>
</dbReference>
<dbReference type="Gene3D" id="2.130.10.10">
    <property type="entry name" value="YVTN repeat-like/Quinoprotein amine dehydrogenase"/>
    <property type="match status" value="2"/>
</dbReference>
<dbReference type="InterPro" id="IPR045145">
    <property type="entry name" value="PTHR15271"/>
</dbReference>
<protein>
    <recommendedName>
        <fullName evidence="12">CAF-1 p60 homolog</fullName>
    </recommendedName>
</protein>
<organism evidence="16">
    <name type="scientific">Daucus carota subsp. sativus</name>
    <name type="common">Carrot</name>
    <dbReference type="NCBI Taxonomy" id="79200"/>
    <lineage>
        <taxon>Eukaryota</taxon>
        <taxon>Viridiplantae</taxon>
        <taxon>Streptophyta</taxon>
        <taxon>Embryophyta</taxon>
        <taxon>Tracheophyta</taxon>
        <taxon>Spermatophyta</taxon>
        <taxon>Magnoliopsida</taxon>
        <taxon>eudicotyledons</taxon>
        <taxon>Gunneridae</taxon>
        <taxon>Pentapetalae</taxon>
        <taxon>asterids</taxon>
        <taxon>campanulids</taxon>
        <taxon>Apiales</taxon>
        <taxon>Apiaceae</taxon>
        <taxon>Apioideae</taxon>
        <taxon>Scandiceae</taxon>
        <taxon>Daucinae</taxon>
        <taxon>Daucus</taxon>
        <taxon>Daucus sect. Daucus</taxon>
    </lineage>
</organism>
<evidence type="ECO:0000256" key="3">
    <source>
        <dbReference type="ARBA" id="ARBA00022574"/>
    </source>
</evidence>
<dbReference type="GO" id="GO:0006334">
    <property type="term" value="P:nucleosome assembly"/>
    <property type="evidence" value="ECO:0007669"/>
    <property type="project" value="EnsemblPlants"/>
</dbReference>
<proteinExistence type="inferred from homology"/>
<evidence type="ECO:0000256" key="8">
    <source>
        <dbReference type="ARBA" id="ARBA00023163"/>
    </source>
</evidence>
<dbReference type="PROSITE" id="PS50294">
    <property type="entry name" value="WD_REPEATS_REGION"/>
    <property type="match status" value="2"/>
</dbReference>
<dbReference type="SMART" id="SM00320">
    <property type="entry name" value="WD40"/>
    <property type="match status" value="6"/>
</dbReference>
<dbReference type="GO" id="GO:0009933">
    <property type="term" value="P:meristem structural organization"/>
    <property type="evidence" value="ECO:0007669"/>
    <property type="project" value="EnsemblPlants"/>
</dbReference>
<dbReference type="Gramene" id="KZN08707">
    <property type="protein sequence ID" value="KZN08707"/>
    <property type="gene ID" value="DCAR_001363"/>
</dbReference>
<dbReference type="PROSITE" id="PS00678">
    <property type="entry name" value="WD_REPEATS_1"/>
    <property type="match status" value="1"/>
</dbReference>
<dbReference type="InterPro" id="IPR019775">
    <property type="entry name" value="WD40_repeat_CS"/>
</dbReference>
<dbReference type="InterPro" id="IPR001680">
    <property type="entry name" value="WD40_rpt"/>
</dbReference>
<evidence type="ECO:0000256" key="2">
    <source>
        <dbReference type="ARBA" id="ARBA00007306"/>
    </source>
</evidence>
<evidence type="ECO:0000313" key="16">
    <source>
        <dbReference type="EMBL" id="KZN08707.1"/>
    </source>
</evidence>
<dbReference type="STRING" id="79200.A0A166G9J6"/>
<dbReference type="Proteomes" id="UP000077755">
    <property type="component" value="Chromosome 1"/>
</dbReference>
<evidence type="ECO:0000256" key="14">
    <source>
        <dbReference type="SAM" id="MobiDB-lite"/>
    </source>
</evidence>
<dbReference type="SUPFAM" id="SSF50978">
    <property type="entry name" value="WD40 repeat-like"/>
    <property type="match status" value="1"/>
</dbReference>
<gene>
    <name evidence="16" type="ORF">DCAR_001363</name>
    <name evidence="17" type="ORF">DCAR_0101296</name>
</gene>
<evidence type="ECO:0000313" key="18">
    <source>
        <dbReference type="Proteomes" id="UP000077755"/>
    </source>
</evidence>
<dbReference type="OrthoDB" id="71227at2759"/>
<feature type="compositionally biased region" description="Basic and acidic residues" evidence="14">
    <location>
        <begin position="380"/>
        <end position="416"/>
    </location>
</feature>
<dbReference type="FunFam" id="2.130.10.10:FF:000466">
    <property type="entry name" value="Chromatin assembly factor 1 subunit FAS2"/>
    <property type="match status" value="1"/>
</dbReference>
<keyword evidence="3 13" id="KW-0853">WD repeat</keyword>
<dbReference type="GO" id="GO:0010026">
    <property type="term" value="P:trichome differentiation"/>
    <property type="evidence" value="ECO:0007669"/>
    <property type="project" value="EnsemblPlants"/>
</dbReference>
<keyword evidence="18" id="KW-1185">Reference proteome</keyword>
<keyword evidence="5" id="KW-0227">DNA damage</keyword>
<accession>A0A166G9J6</accession>
<evidence type="ECO:0000256" key="13">
    <source>
        <dbReference type="PROSITE-ProRule" id="PRU00221"/>
    </source>
</evidence>
<dbReference type="EMBL" id="LNRQ01000001">
    <property type="protein sequence ID" value="KZN08707.1"/>
    <property type="molecule type" value="Genomic_DNA"/>
</dbReference>
<dbReference type="GO" id="GO:0005634">
    <property type="term" value="C:nucleus"/>
    <property type="evidence" value="ECO:0007669"/>
    <property type="project" value="UniProtKB-SubCell"/>
</dbReference>
<keyword evidence="6" id="KW-0156">Chromatin regulator</keyword>
<dbReference type="KEGG" id="dcr:108213613"/>
<evidence type="ECO:0000256" key="4">
    <source>
        <dbReference type="ARBA" id="ARBA00022737"/>
    </source>
</evidence>
<dbReference type="GO" id="GO:0009555">
    <property type="term" value="P:pollen development"/>
    <property type="evidence" value="ECO:0007669"/>
    <property type="project" value="EnsemblPlants"/>
</dbReference>
<evidence type="ECO:0000256" key="10">
    <source>
        <dbReference type="ARBA" id="ARBA00023204"/>
    </source>
</evidence>
<feature type="repeat" description="WD" evidence="13">
    <location>
        <begin position="16"/>
        <end position="50"/>
    </location>
</feature>
<dbReference type="InterPro" id="IPR036322">
    <property type="entry name" value="WD40_repeat_dom_sf"/>
</dbReference>
<evidence type="ECO:0000259" key="15">
    <source>
        <dbReference type="Pfam" id="PF24105"/>
    </source>
</evidence>
<dbReference type="InterPro" id="IPR055410">
    <property type="entry name" value="Beta-prop_CAF1B_HIR1"/>
</dbReference>
<name>A0A166G9J6_DAUCS</name>
<dbReference type="GO" id="GO:0006335">
    <property type="term" value="P:DNA replication-dependent chromatin assembly"/>
    <property type="evidence" value="ECO:0007669"/>
    <property type="project" value="InterPro"/>
</dbReference>
<feature type="repeat" description="WD" evidence="13">
    <location>
        <begin position="108"/>
        <end position="149"/>
    </location>
</feature>
<dbReference type="AlphaFoldDB" id="A0A166G9J6"/>
<keyword evidence="7" id="KW-0805">Transcription regulation</keyword>
<keyword evidence="9" id="KW-0233">DNA recombination</keyword>
<feature type="repeat" description="WD" evidence="13">
    <location>
        <begin position="60"/>
        <end position="101"/>
    </location>
</feature>
<keyword evidence="8" id="KW-0804">Transcription</keyword>
<evidence type="ECO:0000256" key="7">
    <source>
        <dbReference type="ARBA" id="ARBA00023015"/>
    </source>
</evidence>
<reference evidence="17" key="2">
    <citation type="submission" date="2022-03" db="EMBL/GenBank/DDBJ databases">
        <title>Draft title - Genomic analysis of global carrot germplasm unveils the trajectory of domestication and the origin of high carotenoid orange carrot.</title>
        <authorList>
            <person name="Iorizzo M."/>
            <person name="Ellison S."/>
            <person name="Senalik D."/>
            <person name="Macko-Podgorni A."/>
            <person name="Grzebelus D."/>
            <person name="Bostan H."/>
            <person name="Rolling W."/>
            <person name="Curaba J."/>
            <person name="Simon P."/>
        </authorList>
    </citation>
    <scope>NUCLEOTIDE SEQUENCE</scope>
    <source>
        <tissue evidence="17">Leaf</tissue>
    </source>
</reference>
<comment type="subcellular location">
    <subcellularLocation>
        <location evidence="1">Nucleus</location>
    </subcellularLocation>
</comment>
<reference evidence="16" key="1">
    <citation type="journal article" date="2016" name="Nat. Genet.">
        <title>A high-quality carrot genome assembly provides new insights into carotenoid accumulation and asterid genome evolution.</title>
        <authorList>
            <person name="Iorizzo M."/>
            <person name="Ellison S."/>
            <person name="Senalik D."/>
            <person name="Zeng P."/>
            <person name="Satapoomin P."/>
            <person name="Huang J."/>
            <person name="Bowman M."/>
            <person name="Iovene M."/>
            <person name="Sanseverino W."/>
            <person name="Cavagnaro P."/>
            <person name="Yildiz M."/>
            <person name="Macko-Podgorni A."/>
            <person name="Moranska E."/>
            <person name="Grzebelus E."/>
            <person name="Grzebelus D."/>
            <person name="Ashrafi H."/>
            <person name="Zheng Z."/>
            <person name="Cheng S."/>
            <person name="Spooner D."/>
            <person name="Van Deynze A."/>
            <person name="Simon P."/>
        </authorList>
    </citation>
    <scope>NUCLEOTIDE SEQUENCE [LARGE SCALE GENOMIC DNA]</scope>
    <source>
        <tissue evidence="16">Leaf</tissue>
    </source>
</reference>
<dbReference type="OMA" id="QIYWHES"/>
<evidence type="ECO:0000256" key="6">
    <source>
        <dbReference type="ARBA" id="ARBA00022853"/>
    </source>
</evidence>
<comment type="similarity">
    <text evidence="2">Belongs to the WD repeat HIR1 family.</text>
</comment>
<dbReference type="GO" id="GO:0033186">
    <property type="term" value="C:CAF-1 complex"/>
    <property type="evidence" value="ECO:0007669"/>
    <property type="project" value="EnsemblPlants"/>
</dbReference>
<evidence type="ECO:0000256" key="5">
    <source>
        <dbReference type="ARBA" id="ARBA00022763"/>
    </source>
</evidence>
<dbReference type="PANTHER" id="PTHR15271">
    <property type="entry name" value="CHROMATIN ASSEMBLY FACTOR 1 SUBUNIT B"/>
    <property type="match status" value="1"/>
</dbReference>
<feature type="domain" description="CAF1B/HIR1 beta-propeller" evidence="15">
    <location>
        <begin position="3"/>
        <end position="373"/>
    </location>
</feature>
<sequence>MRGGTVQINWHDTKPVLTLDFHPFSGLLATGGADFDIKLWLINSGEGEKKVPSATYHNSLSYHGSAVNVLRFSPSGEELASGADGGELILWKLHSSDAGQSWKVLKTLSFHRKDVLDLQWSTDGAFLISGSVDNSCIIWDMNKGSVHQILEAHCHYVQGVAWDPLAKYVASLSSDRSLRICVNKPTKAKGIEKMNYVCQHIVTKVDLEVVDNSKSAKGHLFHDETLPSFFRRLSWSPDGSFLLVPAGSYKISPVSEPINTTYVFSRKELSRPALLLPGASKPVVAVRFCPKAFSLRGTTASAFFKLPYRFIFAVATLNSLYIYDTESVQPIAVYAGLHYAAITDISWSPTGKYLAISSQDGYCSLVEFVDDELGSPIYSSEDKNDTSNEFTPTKKPEDVRMTEATTRKDEICRDAEAENGAGKQAIPAEKSEDNQKLPAETDAVKQPSPTGDTNEQKQESPKLVNTATEGKPARRRITPMAID</sequence>
<dbReference type="Pfam" id="PF24105">
    <property type="entry name" value="Beta-prop_CAF1B_HIR1"/>
    <property type="match status" value="1"/>
</dbReference>
<dbReference type="GO" id="GO:0048366">
    <property type="term" value="P:leaf development"/>
    <property type="evidence" value="ECO:0007669"/>
    <property type="project" value="EnsemblPlants"/>
</dbReference>
<keyword evidence="11" id="KW-0539">Nucleus</keyword>
<evidence type="ECO:0000256" key="9">
    <source>
        <dbReference type="ARBA" id="ARBA00023172"/>
    </source>
</evidence>
<evidence type="ECO:0000256" key="11">
    <source>
        <dbReference type="ARBA" id="ARBA00023242"/>
    </source>
</evidence>
<dbReference type="GO" id="GO:0031507">
    <property type="term" value="P:heterochromatin formation"/>
    <property type="evidence" value="ECO:0007669"/>
    <property type="project" value="EnsemblPlants"/>
</dbReference>
<dbReference type="InterPro" id="IPR015943">
    <property type="entry name" value="WD40/YVTN_repeat-like_dom_sf"/>
</dbReference>
<evidence type="ECO:0000256" key="1">
    <source>
        <dbReference type="ARBA" id="ARBA00004123"/>
    </source>
</evidence>
<feature type="region of interest" description="Disordered" evidence="14">
    <location>
        <begin position="376"/>
        <end position="483"/>
    </location>
</feature>